<accession>A0A9P5S4R0</accession>
<proteinExistence type="predicted"/>
<organism evidence="2 3">
    <name type="scientific">Linnemannia schmuckeri</name>
    <dbReference type="NCBI Taxonomy" id="64567"/>
    <lineage>
        <taxon>Eukaryota</taxon>
        <taxon>Fungi</taxon>
        <taxon>Fungi incertae sedis</taxon>
        <taxon>Mucoromycota</taxon>
        <taxon>Mortierellomycotina</taxon>
        <taxon>Mortierellomycetes</taxon>
        <taxon>Mortierellales</taxon>
        <taxon>Mortierellaceae</taxon>
        <taxon>Linnemannia</taxon>
    </lineage>
</organism>
<evidence type="ECO:0008006" key="4">
    <source>
        <dbReference type="Google" id="ProtNLM"/>
    </source>
</evidence>
<evidence type="ECO:0000256" key="1">
    <source>
        <dbReference type="SAM" id="MobiDB-lite"/>
    </source>
</evidence>
<feature type="compositionally biased region" description="Low complexity" evidence="1">
    <location>
        <begin position="20"/>
        <end position="35"/>
    </location>
</feature>
<feature type="region of interest" description="Disordered" evidence="1">
    <location>
        <begin position="1"/>
        <end position="128"/>
    </location>
</feature>
<sequence>MTNTNQSNSSGPPSAPLSPSPSSSSSATSNAIKSPVESSLLASIRESGGLQGLRKTGALRSPPPRPPVTGPGGNRPSSPSMMMNSGNNQGDLVSALVAALHRRQTKVTYSEDEDGAGSESDDGWDADD</sequence>
<keyword evidence="3" id="KW-1185">Reference proteome</keyword>
<evidence type="ECO:0000313" key="2">
    <source>
        <dbReference type="EMBL" id="KAF9153198.1"/>
    </source>
</evidence>
<reference evidence="2" key="1">
    <citation type="journal article" date="2020" name="Fungal Divers.">
        <title>Resolving the Mortierellaceae phylogeny through synthesis of multi-gene phylogenetics and phylogenomics.</title>
        <authorList>
            <person name="Vandepol N."/>
            <person name="Liber J."/>
            <person name="Desiro A."/>
            <person name="Na H."/>
            <person name="Kennedy M."/>
            <person name="Barry K."/>
            <person name="Grigoriev I.V."/>
            <person name="Miller A.N."/>
            <person name="O'Donnell K."/>
            <person name="Stajich J.E."/>
            <person name="Bonito G."/>
        </authorList>
    </citation>
    <scope>NUCLEOTIDE SEQUENCE</scope>
    <source>
        <strain evidence="2">NRRL 6426</strain>
    </source>
</reference>
<feature type="compositionally biased region" description="Acidic residues" evidence="1">
    <location>
        <begin position="110"/>
        <end position="128"/>
    </location>
</feature>
<comment type="caution">
    <text evidence="2">The sequence shown here is derived from an EMBL/GenBank/DDBJ whole genome shotgun (WGS) entry which is preliminary data.</text>
</comment>
<protein>
    <recommendedName>
        <fullName evidence="4">WH2 domain-containing protein</fullName>
    </recommendedName>
</protein>
<dbReference type="AlphaFoldDB" id="A0A9P5S4R0"/>
<gene>
    <name evidence="2" type="ORF">BG015_003902</name>
</gene>
<dbReference type="EMBL" id="JAAAUQ010000190">
    <property type="protein sequence ID" value="KAF9153198.1"/>
    <property type="molecule type" value="Genomic_DNA"/>
</dbReference>
<evidence type="ECO:0000313" key="3">
    <source>
        <dbReference type="Proteomes" id="UP000748756"/>
    </source>
</evidence>
<dbReference type="Proteomes" id="UP000748756">
    <property type="component" value="Unassembled WGS sequence"/>
</dbReference>
<feature type="compositionally biased region" description="Low complexity" evidence="1">
    <location>
        <begin position="74"/>
        <end position="88"/>
    </location>
</feature>
<name>A0A9P5S4R0_9FUNG</name>